<organism evidence="5 6">
    <name type="scientific">Lactobacillus nasalidis</name>
    <dbReference type="NCBI Taxonomy" id="2797258"/>
    <lineage>
        <taxon>Bacteria</taxon>
        <taxon>Bacillati</taxon>
        <taxon>Bacillota</taxon>
        <taxon>Bacilli</taxon>
        <taxon>Lactobacillales</taxon>
        <taxon>Lactobacillaceae</taxon>
        <taxon>Lactobacillus</taxon>
    </lineage>
</organism>
<dbReference type="InterPro" id="IPR008250">
    <property type="entry name" value="ATPase_P-typ_transduc_dom_A_sf"/>
</dbReference>
<sequence>MQKWLMKNRDRLTAITGVLIVLAFAVKWLFKSEPAAGSLLLAASLAGGLPIATAAWQALRVKVISIDLLVTLAILGAFVIQEFEESAIVAFLFLFGAYLEQKTLAKTRSAVKELVEMVPETALRQTESGEFEEVALDDLEEGDIILVKTGGKIPVDGEVAAGSGTANEASITGESMPLGKKPGDAVYAGTILENGTIRIKAEKVGEETTFGKIIELVEEAQDSKS</sequence>
<keyword evidence="3" id="KW-0812">Transmembrane</keyword>
<proteinExistence type="inferred from homology"/>
<reference evidence="6" key="1">
    <citation type="submission" date="2021-01" db="EMBL/GenBank/DDBJ databases">
        <title>Draft genome sequence of Nasalis larvatus strain YZ03.</title>
        <authorList>
            <person name="Suzuki-Hashido N."/>
            <person name="Tsuchida S."/>
            <person name="Hayakawa T."/>
        </authorList>
    </citation>
    <scope>NUCLEOTIDE SEQUENCE [LARGE SCALE GENOMIC DNA]</scope>
    <source>
        <strain evidence="6">YZ03</strain>
    </source>
</reference>
<evidence type="ECO:0000259" key="4">
    <source>
        <dbReference type="Pfam" id="PF00122"/>
    </source>
</evidence>
<evidence type="ECO:0000313" key="6">
    <source>
        <dbReference type="Proteomes" id="UP000616547"/>
    </source>
</evidence>
<dbReference type="PANTHER" id="PTHR48085">
    <property type="entry name" value="CADMIUM/ZINC-TRANSPORTING ATPASE HMA2-RELATED"/>
    <property type="match status" value="1"/>
</dbReference>
<dbReference type="PANTHER" id="PTHR48085:SF5">
    <property type="entry name" value="CADMIUM_ZINC-TRANSPORTING ATPASE HMA4-RELATED"/>
    <property type="match status" value="1"/>
</dbReference>
<evidence type="ECO:0000313" key="5">
    <source>
        <dbReference type="EMBL" id="GHW01228.1"/>
    </source>
</evidence>
<comment type="subcellular location">
    <subcellularLocation>
        <location evidence="1">Membrane</location>
        <topology evidence="1">Multi-pass membrane protein</topology>
    </subcellularLocation>
</comment>
<evidence type="ECO:0000256" key="1">
    <source>
        <dbReference type="ARBA" id="ARBA00004141"/>
    </source>
</evidence>
<dbReference type="Pfam" id="PF00122">
    <property type="entry name" value="E1-E2_ATPase"/>
    <property type="match status" value="1"/>
</dbReference>
<dbReference type="Proteomes" id="UP000616547">
    <property type="component" value="Unassembled WGS sequence"/>
</dbReference>
<keyword evidence="3" id="KW-0472">Membrane</keyword>
<feature type="transmembrane region" description="Helical" evidence="3">
    <location>
        <begin position="63"/>
        <end position="80"/>
    </location>
</feature>
<dbReference type="SUPFAM" id="SSF81653">
    <property type="entry name" value="Calcium ATPase, transduction domain A"/>
    <property type="match status" value="1"/>
</dbReference>
<feature type="transmembrane region" description="Helical" evidence="3">
    <location>
        <begin position="36"/>
        <end position="56"/>
    </location>
</feature>
<keyword evidence="3" id="KW-1133">Transmembrane helix</keyword>
<dbReference type="InterPro" id="IPR027256">
    <property type="entry name" value="P-typ_ATPase_IB"/>
</dbReference>
<comment type="similarity">
    <text evidence="2">Belongs to the cation transport ATPase (P-type) (TC 3.A.3) family. Type IB subfamily.</text>
</comment>
<keyword evidence="6" id="KW-1185">Reference proteome</keyword>
<name>A0ABQ3W5F5_9LACO</name>
<comment type="caution">
    <text evidence="5">The sequence shown here is derived from an EMBL/GenBank/DDBJ whole genome shotgun (WGS) entry which is preliminary data.</text>
</comment>
<gene>
    <name evidence="5" type="ORF">lacNasYZ03_09150</name>
</gene>
<evidence type="ECO:0000256" key="2">
    <source>
        <dbReference type="ARBA" id="ARBA00006024"/>
    </source>
</evidence>
<feature type="domain" description="P-type ATPase A" evidence="4">
    <location>
        <begin position="116"/>
        <end position="218"/>
    </location>
</feature>
<dbReference type="EMBL" id="BOCI01000248">
    <property type="protein sequence ID" value="GHW01228.1"/>
    <property type="molecule type" value="Genomic_DNA"/>
</dbReference>
<dbReference type="InterPro" id="IPR051014">
    <property type="entry name" value="Cation_Transport_ATPase_IB"/>
</dbReference>
<evidence type="ECO:0000256" key="3">
    <source>
        <dbReference type="SAM" id="Phobius"/>
    </source>
</evidence>
<dbReference type="InterPro" id="IPR059000">
    <property type="entry name" value="ATPase_P-type_domA"/>
</dbReference>
<protein>
    <recommendedName>
        <fullName evidence="4">P-type ATPase A domain-containing protein</fullName>
    </recommendedName>
</protein>
<dbReference type="PRINTS" id="PR00941">
    <property type="entry name" value="CDATPASE"/>
</dbReference>
<dbReference type="Gene3D" id="2.70.150.10">
    <property type="entry name" value="Calcium-transporting ATPase, cytoplasmic transduction domain A"/>
    <property type="match status" value="1"/>
</dbReference>
<feature type="transmembrane region" description="Helical" evidence="3">
    <location>
        <begin position="12"/>
        <end position="30"/>
    </location>
</feature>
<accession>A0ABQ3W5F5</accession>